<keyword evidence="2" id="KW-0812">Transmembrane</keyword>
<evidence type="ECO:0000256" key="1">
    <source>
        <dbReference type="SAM" id="MobiDB-lite"/>
    </source>
</evidence>
<feature type="region of interest" description="Disordered" evidence="1">
    <location>
        <begin position="227"/>
        <end position="251"/>
    </location>
</feature>
<keyword evidence="4" id="KW-1185">Reference proteome</keyword>
<feature type="transmembrane region" description="Helical" evidence="2">
    <location>
        <begin position="56"/>
        <end position="77"/>
    </location>
</feature>
<gene>
    <name evidence="3" type="ORF">GCM10023200_04910</name>
</gene>
<organism evidence="3 4">
    <name type="scientific">Actinomycetospora chlora</name>
    <dbReference type="NCBI Taxonomy" id="663608"/>
    <lineage>
        <taxon>Bacteria</taxon>
        <taxon>Bacillati</taxon>
        <taxon>Actinomycetota</taxon>
        <taxon>Actinomycetes</taxon>
        <taxon>Pseudonocardiales</taxon>
        <taxon>Pseudonocardiaceae</taxon>
        <taxon>Actinomycetospora</taxon>
    </lineage>
</organism>
<evidence type="ECO:0000313" key="3">
    <source>
        <dbReference type="EMBL" id="GAA4775374.1"/>
    </source>
</evidence>
<dbReference type="RefSeq" id="WP_345410793.1">
    <property type="nucleotide sequence ID" value="NZ_BAABHO010000003.1"/>
</dbReference>
<dbReference type="Proteomes" id="UP001500928">
    <property type="component" value="Unassembled WGS sequence"/>
</dbReference>
<keyword evidence="2" id="KW-0472">Membrane</keyword>
<keyword evidence="2" id="KW-1133">Transmembrane helix</keyword>
<evidence type="ECO:0000256" key="2">
    <source>
        <dbReference type="SAM" id="Phobius"/>
    </source>
</evidence>
<dbReference type="EMBL" id="BAABHO010000003">
    <property type="protein sequence ID" value="GAA4775374.1"/>
    <property type="molecule type" value="Genomic_DNA"/>
</dbReference>
<feature type="transmembrane region" description="Helical" evidence="2">
    <location>
        <begin position="34"/>
        <end position="50"/>
    </location>
</feature>
<accession>A0ABP9A7L6</accession>
<reference evidence="4" key="1">
    <citation type="journal article" date="2019" name="Int. J. Syst. Evol. Microbiol.">
        <title>The Global Catalogue of Microorganisms (GCM) 10K type strain sequencing project: providing services to taxonomists for standard genome sequencing and annotation.</title>
        <authorList>
            <consortium name="The Broad Institute Genomics Platform"/>
            <consortium name="The Broad Institute Genome Sequencing Center for Infectious Disease"/>
            <person name="Wu L."/>
            <person name="Ma J."/>
        </authorList>
    </citation>
    <scope>NUCLEOTIDE SEQUENCE [LARGE SCALE GENOMIC DNA]</scope>
    <source>
        <strain evidence="4">JCM 17979</strain>
    </source>
</reference>
<sequence length="251" mass="26387">MTELTRPWLDRLLVRPVVPGLLEAERRRVRRKRAAAAGWLVLAIAAVAWWCLTTEYAAIAFGVTVGAVAMAWGEWFVTALDVDRLRALDDGLLVLLAGREPREPCPAVEVELLDGGAGDTLVRWDGRDAALWTADGRVAPIHGGVAGTAGPPSAVQRRVLGPGVEELVTTTGAFVAVGAGWVDDVGRIWTLPRAEVLAGRAEGTVSWPADTGPEAFVGLLAAVAPRRTAAPGARSGPRHAGVPLTPRRAAG</sequence>
<protein>
    <submittedName>
        <fullName evidence="3">Uncharacterized protein</fullName>
    </submittedName>
</protein>
<name>A0ABP9A7L6_9PSEU</name>
<proteinExistence type="predicted"/>
<evidence type="ECO:0000313" key="4">
    <source>
        <dbReference type="Proteomes" id="UP001500928"/>
    </source>
</evidence>
<comment type="caution">
    <text evidence="3">The sequence shown here is derived from an EMBL/GenBank/DDBJ whole genome shotgun (WGS) entry which is preliminary data.</text>
</comment>